<feature type="compositionally biased region" description="Polar residues" evidence="5">
    <location>
        <begin position="9"/>
        <end position="34"/>
    </location>
</feature>
<dbReference type="Proteomes" id="UP000283383">
    <property type="component" value="Unassembled WGS sequence"/>
</dbReference>
<reference evidence="6 7" key="1">
    <citation type="journal article" date="2018" name="BMC Genomics">
        <title>Comparative genome analyses reveal sequence features reflecting distinct modes of host-adaptation between dicot and monocot powdery mildew.</title>
        <authorList>
            <person name="Wu Y."/>
            <person name="Ma X."/>
            <person name="Pan Z."/>
            <person name="Kale S.D."/>
            <person name="Song Y."/>
            <person name="King H."/>
            <person name="Zhang Q."/>
            <person name="Presley C."/>
            <person name="Deng X."/>
            <person name="Wei C.I."/>
            <person name="Xiao S."/>
        </authorList>
    </citation>
    <scope>NUCLEOTIDE SEQUENCE [LARGE SCALE GENOMIC DNA]</scope>
    <source>
        <strain evidence="6">UMSG3</strain>
    </source>
</reference>
<gene>
    <name evidence="6" type="ORF">GcM3_091003</name>
</gene>
<dbReference type="GO" id="GO:0003713">
    <property type="term" value="F:transcription coactivator activity"/>
    <property type="evidence" value="ECO:0007669"/>
    <property type="project" value="TreeGrafter"/>
</dbReference>
<dbReference type="GO" id="GO:0000124">
    <property type="term" value="C:SAGA complex"/>
    <property type="evidence" value="ECO:0007669"/>
    <property type="project" value="TreeGrafter"/>
</dbReference>
<dbReference type="EMBL" id="MCBQ01009183">
    <property type="protein sequence ID" value="RKF73943.1"/>
    <property type="molecule type" value="Genomic_DNA"/>
</dbReference>
<protein>
    <submittedName>
        <fullName evidence="6">Transcriptional coactivator HFI1/ADA1</fullName>
    </submittedName>
</protein>
<evidence type="ECO:0000313" key="7">
    <source>
        <dbReference type="Proteomes" id="UP000283383"/>
    </source>
</evidence>
<dbReference type="InterPro" id="IPR024738">
    <property type="entry name" value="Hfi1/Tada1"/>
</dbReference>
<dbReference type="GO" id="GO:0005634">
    <property type="term" value="C:nucleus"/>
    <property type="evidence" value="ECO:0007669"/>
    <property type="project" value="UniProtKB-SubCell"/>
</dbReference>
<evidence type="ECO:0000256" key="2">
    <source>
        <dbReference type="ARBA" id="ARBA00023015"/>
    </source>
</evidence>
<dbReference type="AlphaFoldDB" id="A0A420IHF3"/>
<dbReference type="STRING" id="62708.A0A420IHF3"/>
<sequence>MPDIDTAALNRSSALSTPQLSQKSLNTPTQNANRASKPGVGPPPPRVNLEPLYIALKGAIGEHWVTYKAAMVKFLSGNLNQAEFSACVNPFIMTPTGEVERLHNQLISGIYGNTTRELPDQNVANWVSANDKPLITCAKPVSGDAAEQRLKTEVMQLPNKDRRRIKQLSQNNYNSQDVFSSIFGENRRSKTVAKLTEPLSAGAGSSLQMTNIDVEIRKRYEQPLASESGEFPDTSSIESRMSPICHETGINSGHAPDAAHFMTVATETFIKEVLSSIFSKTRSNGPGTSGNAGTGGGANWIQTRKYRIQLEKEEEASLRGKILRDKSGLLPVEARAASERGPLGMADIRMALELGDCGIGQMPSVFQQIMLGYREGEVDLWNDFTFKTDHSYDIGQDVRSADEDVEMSGMREDINSCIDNTDTNEWGWEGCQPEDLVKLDNLLDSCLAL</sequence>
<evidence type="ECO:0000256" key="5">
    <source>
        <dbReference type="SAM" id="MobiDB-lite"/>
    </source>
</evidence>
<dbReference type="Pfam" id="PF12767">
    <property type="entry name" value="SAGA-Tad1"/>
    <property type="match status" value="1"/>
</dbReference>
<dbReference type="PANTHER" id="PTHR21277">
    <property type="entry name" value="TRANSCRIPTIONAL ADAPTER 1"/>
    <property type="match status" value="1"/>
</dbReference>
<comment type="caution">
    <text evidence="6">The sequence shown here is derived from an EMBL/GenBank/DDBJ whole genome shotgun (WGS) entry which is preliminary data.</text>
</comment>
<dbReference type="GO" id="GO:0006357">
    <property type="term" value="P:regulation of transcription by RNA polymerase II"/>
    <property type="evidence" value="ECO:0007669"/>
    <property type="project" value="TreeGrafter"/>
</dbReference>
<dbReference type="PANTHER" id="PTHR21277:SF5">
    <property type="entry name" value="TRANSCRIPTIONAL ADAPTER 1"/>
    <property type="match status" value="1"/>
</dbReference>
<evidence type="ECO:0000256" key="3">
    <source>
        <dbReference type="ARBA" id="ARBA00023163"/>
    </source>
</evidence>
<keyword evidence="4" id="KW-0539">Nucleus</keyword>
<proteinExistence type="predicted"/>
<keyword evidence="2" id="KW-0805">Transcription regulation</keyword>
<evidence type="ECO:0000256" key="1">
    <source>
        <dbReference type="ARBA" id="ARBA00004123"/>
    </source>
</evidence>
<feature type="region of interest" description="Disordered" evidence="5">
    <location>
        <begin position="1"/>
        <end position="44"/>
    </location>
</feature>
<name>A0A420IHF3_9PEZI</name>
<accession>A0A420IHF3</accession>
<evidence type="ECO:0000256" key="4">
    <source>
        <dbReference type="ARBA" id="ARBA00023242"/>
    </source>
</evidence>
<evidence type="ECO:0000313" key="6">
    <source>
        <dbReference type="EMBL" id="RKF73943.1"/>
    </source>
</evidence>
<comment type="subcellular location">
    <subcellularLocation>
        <location evidence="1">Nucleus</location>
    </subcellularLocation>
</comment>
<organism evidence="6 7">
    <name type="scientific">Golovinomyces cichoracearum</name>
    <dbReference type="NCBI Taxonomy" id="62708"/>
    <lineage>
        <taxon>Eukaryota</taxon>
        <taxon>Fungi</taxon>
        <taxon>Dikarya</taxon>
        <taxon>Ascomycota</taxon>
        <taxon>Pezizomycotina</taxon>
        <taxon>Leotiomycetes</taxon>
        <taxon>Erysiphales</taxon>
        <taxon>Erysiphaceae</taxon>
        <taxon>Golovinomyces</taxon>
    </lineage>
</organism>
<keyword evidence="7" id="KW-1185">Reference proteome</keyword>
<keyword evidence="3" id="KW-0804">Transcription</keyword>